<protein>
    <submittedName>
        <fullName evidence="2">Uncharacterized protein</fullName>
    </submittedName>
</protein>
<accession>A0A1I0WT08</accession>
<reference evidence="2 3" key="1">
    <citation type="submission" date="2016-10" db="EMBL/GenBank/DDBJ databases">
        <authorList>
            <person name="de Groot N.N."/>
        </authorList>
    </citation>
    <scope>NUCLEOTIDE SEQUENCE [LARGE SCALE GENOMIC DNA]</scope>
    <source>
        <strain evidence="2 3">CGMCC 4.6945</strain>
    </source>
</reference>
<keyword evidence="1" id="KW-0812">Transmembrane</keyword>
<sequence>MGALELFYVGLLVLATLAIGWIAGLVLWRLYKGQR</sequence>
<organism evidence="2 3">
    <name type="scientific">Cellulomonas marina</name>
    <dbReference type="NCBI Taxonomy" id="988821"/>
    <lineage>
        <taxon>Bacteria</taxon>
        <taxon>Bacillati</taxon>
        <taxon>Actinomycetota</taxon>
        <taxon>Actinomycetes</taxon>
        <taxon>Micrococcales</taxon>
        <taxon>Cellulomonadaceae</taxon>
        <taxon>Cellulomonas</taxon>
    </lineage>
</organism>
<dbReference type="AlphaFoldDB" id="A0A1I0WT08"/>
<feature type="transmembrane region" description="Helical" evidence="1">
    <location>
        <begin position="6"/>
        <end position="31"/>
    </location>
</feature>
<gene>
    <name evidence="2" type="ORF">SAMN05421867_103219</name>
</gene>
<dbReference type="Proteomes" id="UP000199012">
    <property type="component" value="Unassembled WGS sequence"/>
</dbReference>
<dbReference type="EMBL" id="FOKA01000003">
    <property type="protein sequence ID" value="SFA91902.1"/>
    <property type="molecule type" value="Genomic_DNA"/>
</dbReference>
<keyword evidence="1" id="KW-1133">Transmembrane helix</keyword>
<name>A0A1I0WT08_9CELL</name>
<dbReference type="STRING" id="988821.SAMN05421867_103219"/>
<keyword evidence="3" id="KW-1185">Reference proteome</keyword>
<proteinExistence type="predicted"/>
<evidence type="ECO:0000256" key="1">
    <source>
        <dbReference type="SAM" id="Phobius"/>
    </source>
</evidence>
<keyword evidence="1" id="KW-0472">Membrane</keyword>
<evidence type="ECO:0000313" key="2">
    <source>
        <dbReference type="EMBL" id="SFA91902.1"/>
    </source>
</evidence>
<evidence type="ECO:0000313" key="3">
    <source>
        <dbReference type="Proteomes" id="UP000199012"/>
    </source>
</evidence>